<sequence>AFLGTLSILCIFIKDFAMKVCPLEYLKCKGMIFAWGPKHQAAFNQLKADTCWEGLLCPINYESSRQIILVVDSSNISVGYVSYQNNINGKWK</sequence>
<dbReference type="Proteomes" id="UP000030653">
    <property type="component" value="Unassembled WGS sequence"/>
</dbReference>
<evidence type="ECO:0000313" key="3">
    <source>
        <dbReference type="Proteomes" id="UP000030653"/>
    </source>
</evidence>
<keyword evidence="1" id="KW-0732">Signal</keyword>
<evidence type="ECO:0000256" key="1">
    <source>
        <dbReference type="SAM" id="SignalP"/>
    </source>
</evidence>
<name>M5G3C8_DACPD</name>
<dbReference type="EMBL" id="JH795867">
    <property type="protein sequence ID" value="EJU00382.1"/>
    <property type="molecule type" value="Genomic_DNA"/>
</dbReference>
<gene>
    <name evidence="2" type="ORF">DACRYDRAFT_35983</name>
</gene>
<evidence type="ECO:0000313" key="2">
    <source>
        <dbReference type="EMBL" id="EJU00382.1"/>
    </source>
</evidence>
<dbReference type="InterPro" id="IPR043502">
    <property type="entry name" value="DNA/RNA_pol_sf"/>
</dbReference>
<dbReference type="InterPro" id="IPR043128">
    <property type="entry name" value="Rev_trsase/Diguanyl_cyclase"/>
</dbReference>
<dbReference type="AlphaFoldDB" id="M5G3C8"/>
<dbReference type="RefSeq" id="XP_040627279.1">
    <property type="nucleotide sequence ID" value="XM_040774401.1"/>
</dbReference>
<proteinExistence type="predicted"/>
<organism evidence="2 3">
    <name type="scientific">Dacryopinax primogenitus (strain DJM 731)</name>
    <name type="common">Brown rot fungus</name>
    <dbReference type="NCBI Taxonomy" id="1858805"/>
    <lineage>
        <taxon>Eukaryota</taxon>
        <taxon>Fungi</taxon>
        <taxon>Dikarya</taxon>
        <taxon>Basidiomycota</taxon>
        <taxon>Agaricomycotina</taxon>
        <taxon>Dacrymycetes</taxon>
        <taxon>Dacrymycetales</taxon>
        <taxon>Dacrymycetaceae</taxon>
        <taxon>Dacryopinax</taxon>
    </lineage>
</organism>
<feature type="chain" id="PRO_5004067532" description="Reverse transcriptase/retrotransposon-derived protein RNase H-like domain-containing protein" evidence="1">
    <location>
        <begin position="18"/>
        <end position="92"/>
    </location>
</feature>
<keyword evidence="3" id="KW-1185">Reference proteome</keyword>
<feature type="non-terminal residue" evidence="2">
    <location>
        <position position="92"/>
    </location>
</feature>
<dbReference type="OrthoDB" id="3037028at2759"/>
<evidence type="ECO:0008006" key="4">
    <source>
        <dbReference type="Google" id="ProtNLM"/>
    </source>
</evidence>
<dbReference type="SUPFAM" id="SSF56672">
    <property type="entry name" value="DNA/RNA polymerases"/>
    <property type="match status" value="1"/>
</dbReference>
<feature type="non-terminal residue" evidence="2">
    <location>
        <position position="1"/>
    </location>
</feature>
<accession>M5G3C8</accession>
<feature type="signal peptide" evidence="1">
    <location>
        <begin position="1"/>
        <end position="17"/>
    </location>
</feature>
<protein>
    <recommendedName>
        <fullName evidence="4">Reverse transcriptase/retrotransposon-derived protein RNase H-like domain-containing protein</fullName>
    </recommendedName>
</protein>
<dbReference type="HOGENOM" id="CLU_2518602_0_0_1"/>
<dbReference type="Gene3D" id="3.30.70.270">
    <property type="match status" value="1"/>
</dbReference>
<dbReference type="GeneID" id="63689463"/>
<reference evidence="2 3" key="1">
    <citation type="journal article" date="2012" name="Science">
        <title>The Paleozoic origin of enzymatic lignin decomposition reconstructed from 31 fungal genomes.</title>
        <authorList>
            <person name="Floudas D."/>
            <person name="Binder M."/>
            <person name="Riley R."/>
            <person name="Barry K."/>
            <person name="Blanchette R.A."/>
            <person name="Henrissat B."/>
            <person name="Martinez A.T."/>
            <person name="Otillar R."/>
            <person name="Spatafora J.W."/>
            <person name="Yadav J.S."/>
            <person name="Aerts A."/>
            <person name="Benoit I."/>
            <person name="Boyd A."/>
            <person name="Carlson A."/>
            <person name="Copeland A."/>
            <person name="Coutinho P.M."/>
            <person name="de Vries R.P."/>
            <person name="Ferreira P."/>
            <person name="Findley K."/>
            <person name="Foster B."/>
            <person name="Gaskell J."/>
            <person name="Glotzer D."/>
            <person name="Gorecki P."/>
            <person name="Heitman J."/>
            <person name="Hesse C."/>
            <person name="Hori C."/>
            <person name="Igarashi K."/>
            <person name="Jurgens J.A."/>
            <person name="Kallen N."/>
            <person name="Kersten P."/>
            <person name="Kohler A."/>
            <person name="Kuees U."/>
            <person name="Kumar T.K.A."/>
            <person name="Kuo A."/>
            <person name="LaButti K."/>
            <person name="Larrondo L.F."/>
            <person name="Lindquist E."/>
            <person name="Ling A."/>
            <person name="Lombard V."/>
            <person name="Lucas S."/>
            <person name="Lundell T."/>
            <person name="Martin R."/>
            <person name="McLaughlin D.J."/>
            <person name="Morgenstern I."/>
            <person name="Morin E."/>
            <person name="Murat C."/>
            <person name="Nagy L.G."/>
            <person name="Nolan M."/>
            <person name="Ohm R.A."/>
            <person name="Patyshakuliyeva A."/>
            <person name="Rokas A."/>
            <person name="Ruiz-Duenas F.J."/>
            <person name="Sabat G."/>
            <person name="Salamov A."/>
            <person name="Samejima M."/>
            <person name="Schmutz J."/>
            <person name="Slot J.C."/>
            <person name="St John F."/>
            <person name="Stenlid J."/>
            <person name="Sun H."/>
            <person name="Sun S."/>
            <person name="Syed K."/>
            <person name="Tsang A."/>
            <person name="Wiebenga A."/>
            <person name="Young D."/>
            <person name="Pisabarro A."/>
            <person name="Eastwood D.C."/>
            <person name="Martin F."/>
            <person name="Cullen D."/>
            <person name="Grigoriev I.V."/>
            <person name="Hibbett D.S."/>
        </authorList>
    </citation>
    <scope>NUCLEOTIDE SEQUENCE [LARGE SCALE GENOMIC DNA]</scope>
    <source>
        <strain evidence="2 3">DJM-731 SS1</strain>
    </source>
</reference>